<organism evidence="1 2">
    <name type="scientific">Lactococcus lactis subsp. lactis A12</name>
    <dbReference type="NCBI Taxonomy" id="1137134"/>
    <lineage>
        <taxon>Bacteria</taxon>
        <taxon>Bacillati</taxon>
        <taxon>Bacillota</taxon>
        <taxon>Bacilli</taxon>
        <taxon>Lactobacillales</taxon>
        <taxon>Streptococcaceae</taxon>
        <taxon>Lactococcus</taxon>
    </lineage>
</organism>
<dbReference type="Proteomes" id="UP000015361">
    <property type="component" value="Unassembled WGS sequence"/>
</dbReference>
<accession>S6F2F0</accession>
<gene>
    <name evidence="1" type="ORF">O9U_05260</name>
</gene>
<proteinExistence type="predicted"/>
<sequence>MELLSTKSEVAQGLI</sequence>
<dbReference type="EMBL" id="CBLU010000025">
    <property type="protein sequence ID" value="CDG05773.1"/>
    <property type="molecule type" value="Genomic_DNA"/>
</dbReference>
<evidence type="ECO:0000313" key="1">
    <source>
        <dbReference type="EMBL" id="CDG05773.1"/>
    </source>
</evidence>
<evidence type="ECO:0000313" key="2">
    <source>
        <dbReference type="Proteomes" id="UP000015361"/>
    </source>
</evidence>
<protein>
    <submittedName>
        <fullName evidence="1">Uncharacterized protein</fullName>
    </submittedName>
</protein>
<reference evidence="1 2" key="1">
    <citation type="journal article" date="2013" name="Appl. Environ. Microbiol.">
        <title>The Carbohydrate Metabolism Signature of Lactococcus lactis Strain A12 Reveals Its Sourdough Ecosystem Origin.</title>
        <authorList>
            <person name="Passerini D."/>
            <person name="Coddeville M."/>
            <person name="Le Bourgeois P."/>
            <person name="Loubiere P."/>
            <person name="Ritzenthaler P."/>
            <person name="Fontagne-Faucher C."/>
            <person name="Daveran-Mingot M.L."/>
            <person name="Cocaign-Bousquet M."/>
        </authorList>
    </citation>
    <scope>NUCLEOTIDE SEQUENCE [LARGE SCALE GENOMIC DNA]</scope>
    <source>
        <strain evidence="1 2">A12</strain>
    </source>
</reference>
<comment type="caution">
    <text evidence="1">The sequence shown here is derived from an EMBL/GenBank/DDBJ whole genome shotgun (WGS) entry which is preliminary data.</text>
</comment>
<name>S6F2F0_LACLL</name>